<proteinExistence type="predicted"/>
<evidence type="ECO:0000313" key="2">
    <source>
        <dbReference type="EMBL" id="ETP32717.1"/>
    </source>
</evidence>
<feature type="region of interest" description="Disordered" evidence="1">
    <location>
        <begin position="62"/>
        <end position="97"/>
    </location>
</feature>
<name>W2YDB3_PHYNI</name>
<dbReference type="EMBL" id="ANIY01003945">
    <property type="protein sequence ID" value="ETP32717.1"/>
    <property type="molecule type" value="Genomic_DNA"/>
</dbReference>
<feature type="compositionally biased region" description="Basic and acidic residues" evidence="1">
    <location>
        <begin position="75"/>
        <end position="97"/>
    </location>
</feature>
<evidence type="ECO:0000256" key="1">
    <source>
        <dbReference type="SAM" id="MobiDB-lite"/>
    </source>
</evidence>
<sequence length="97" mass="10300">MTTGKNLETPGHDAPMSVTASGAFDVGYLSDASLVLDRHGDWRGVSRRTGEDAIGLARVISAPTHPVPAPPSDLHPLKTDANGEFKKPSGRDRFPHS</sequence>
<reference evidence="2 3" key="1">
    <citation type="submission" date="2013-11" db="EMBL/GenBank/DDBJ databases">
        <title>The Genome Sequence of Phytophthora parasitica P10297.</title>
        <authorList>
            <consortium name="The Broad Institute Genomics Platform"/>
            <person name="Russ C."/>
            <person name="Tyler B."/>
            <person name="Panabieres F."/>
            <person name="Shan W."/>
            <person name="Tripathy S."/>
            <person name="Grunwald N."/>
            <person name="Machado M."/>
            <person name="Johnson C.S."/>
            <person name="Walker B."/>
            <person name="Young S.K."/>
            <person name="Zeng Q."/>
            <person name="Gargeya S."/>
            <person name="Fitzgerald M."/>
            <person name="Haas B."/>
            <person name="Abouelleil A."/>
            <person name="Allen A.W."/>
            <person name="Alvarado L."/>
            <person name="Arachchi H.M."/>
            <person name="Berlin A.M."/>
            <person name="Chapman S.B."/>
            <person name="Gainer-Dewar J."/>
            <person name="Goldberg J."/>
            <person name="Griggs A."/>
            <person name="Gujja S."/>
            <person name="Hansen M."/>
            <person name="Howarth C."/>
            <person name="Imamovic A."/>
            <person name="Ireland A."/>
            <person name="Larimer J."/>
            <person name="McCowan C."/>
            <person name="Murphy C."/>
            <person name="Pearson M."/>
            <person name="Poon T.W."/>
            <person name="Priest M."/>
            <person name="Roberts A."/>
            <person name="Saif S."/>
            <person name="Shea T."/>
            <person name="Sisk P."/>
            <person name="Sykes S."/>
            <person name="Wortman J."/>
            <person name="Nusbaum C."/>
            <person name="Birren B."/>
        </authorList>
    </citation>
    <scope>NUCLEOTIDE SEQUENCE [LARGE SCALE GENOMIC DNA]</scope>
    <source>
        <strain evidence="2 3">P10297</strain>
    </source>
</reference>
<dbReference type="Proteomes" id="UP000018948">
    <property type="component" value="Unassembled WGS sequence"/>
</dbReference>
<comment type="caution">
    <text evidence="2">The sequence shown here is derived from an EMBL/GenBank/DDBJ whole genome shotgun (WGS) entry which is preliminary data.</text>
</comment>
<organism evidence="2 3">
    <name type="scientific">Phytophthora nicotianae P10297</name>
    <dbReference type="NCBI Taxonomy" id="1317064"/>
    <lineage>
        <taxon>Eukaryota</taxon>
        <taxon>Sar</taxon>
        <taxon>Stramenopiles</taxon>
        <taxon>Oomycota</taxon>
        <taxon>Peronosporomycetes</taxon>
        <taxon>Peronosporales</taxon>
        <taxon>Peronosporaceae</taxon>
        <taxon>Phytophthora</taxon>
    </lineage>
</organism>
<protein>
    <submittedName>
        <fullName evidence="2">Uncharacterized protein</fullName>
    </submittedName>
</protein>
<dbReference type="AlphaFoldDB" id="W2YDB3"/>
<evidence type="ECO:0000313" key="3">
    <source>
        <dbReference type="Proteomes" id="UP000018948"/>
    </source>
</evidence>
<accession>W2YDB3</accession>
<gene>
    <name evidence="2" type="ORF">F442_18638</name>
</gene>